<dbReference type="CDD" id="cd03219">
    <property type="entry name" value="ABC_Mj1267_LivG_branched"/>
    <property type="match status" value="1"/>
</dbReference>
<evidence type="ECO:0000259" key="4">
    <source>
        <dbReference type="PROSITE" id="PS50893"/>
    </source>
</evidence>
<dbReference type="GO" id="GO:0005524">
    <property type="term" value="F:ATP binding"/>
    <property type="evidence" value="ECO:0007669"/>
    <property type="project" value="UniProtKB-KW"/>
</dbReference>
<dbReference type="Gene3D" id="3.40.50.300">
    <property type="entry name" value="P-loop containing nucleotide triphosphate hydrolases"/>
    <property type="match status" value="1"/>
</dbReference>
<accession>A0A0S4LQJ9</accession>
<dbReference type="RefSeq" id="WP_217490833.1">
    <property type="nucleotide sequence ID" value="NZ_CZPZ01000036.1"/>
</dbReference>
<dbReference type="InterPro" id="IPR003439">
    <property type="entry name" value="ABC_transporter-like_ATP-bd"/>
</dbReference>
<dbReference type="PANTHER" id="PTHR45772">
    <property type="entry name" value="CONSERVED COMPONENT OF ABC TRANSPORTER FOR NATURAL AMINO ACIDS-RELATED"/>
    <property type="match status" value="1"/>
</dbReference>
<keyword evidence="3 5" id="KW-0067">ATP-binding</keyword>
<keyword evidence="1" id="KW-0813">Transport</keyword>
<protein>
    <submittedName>
        <fullName evidence="5">Urea ABC transporter, ATP-binding protein UrtD</fullName>
    </submittedName>
</protein>
<evidence type="ECO:0000256" key="2">
    <source>
        <dbReference type="ARBA" id="ARBA00022741"/>
    </source>
</evidence>
<dbReference type="InterPro" id="IPR032823">
    <property type="entry name" value="BCA_ABC_TP_C"/>
</dbReference>
<dbReference type="InterPro" id="IPR017781">
    <property type="entry name" value="ABC_transptr_urea_ATP-bd_UrtD"/>
</dbReference>
<organism evidence="5 6">
    <name type="scientific">Candidatus Nitrospira nitrificans</name>
    <dbReference type="NCBI Taxonomy" id="1742973"/>
    <lineage>
        <taxon>Bacteria</taxon>
        <taxon>Pseudomonadati</taxon>
        <taxon>Nitrospirota</taxon>
        <taxon>Nitrospiria</taxon>
        <taxon>Nitrospirales</taxon>
        <taxon>Nitrospiraceae</taxon>
        <taxon>Nitrospira</taxon>
    </lineage>
</organism>
<dbReference type="InterPro" id="IPR027417">
    <property type="entry name" value="P-loop_NTPase"/>
</dbReference>
<evidence type="ECO:0000313" key="5">
    <source>
        <dbReference type="EMBL" id="CUS39831.1"/>
    </source>
</evidence>
<dbReference type="GO" id="GO:0016887">
    <property type="term" value="F:ATP hydrolysis activity"/>
    <property type="evidence" value="ECO:0007669"/>
    <property type="project" value="InterPro"/>
</dbReference>
<dbReference type="STRING" id="1742973.COMA2_90005"/>
<dbReference type="Pfam" id="PF12399">
    <property type="entry name" value="BCA_ABC_TP_C"/>
    <property type="match status" value="1"/>
</dbReference>
<dbReference type="AlphaFoldDB" id="A0A0S4LQJ9"/>
<keyword evidence="6" id="KW-1185">Reference proteome</keyword>
<sequence>MTDGDLILNCENVVMDYDGFKALNNCNFSVHYNELRVVIGPNGAGKTTLLDVICGKTKPTSGKIMFGKGTNLVGKNAEDITKLGVGRKFQAPSVYGNLSVWQNLDLSVKRPSKGVFPTLIGRSSPAERARIEETLETIGLSPHAHDRAGSLSHGQKQWLEIGMVILQDPSLLLVDEPVAGMSDKETEQTGRLLMELSEKHAIVVIEHDMDFVKQIAKIVTVLAEGTVICEGTVETVQADDHVREIYLGRAKVAH</sequence>
<proteinExistence type="predicted"/>
<reference evidence="6" key="1">
    <citation type="submission" date="2015-10" db="EMBL/GenBank/DDBJ databases">
        <authorList>
            <person name="Luecker S."/>
            <person name="Luecker S."/>
        </authorList>
    </citation>
    <scope>NUCLEOTIDE SEQUENCE [LARGE SCALE GENOMIC DNA]</scope>
</reference>
<evidence type="ECO:0000256" key="3">
    <source>
        <dbReference type="ARBA" id="ARBA00022840"/>
    </source>
</evidence>
<name>A0A0S4LQJ9_9BACT</name>
<dbReference type="NCBIfam" id="TIGR03411">
    <property type="entry name" value="urea_trans_UrtD"/>
    <property type="match status" value="1"/>
</dbReference>
<evidence type="ECO:0000313" key="6">
    <source>
        <dbReference type="Proteomes" id="UP000198736"/>
    </source>
</evidence>
<feature type="domain" description="ABC transporter" evidence="4">
    <location>
        <begin position="8"/>
        <end position="249"/>
    </location>
</feature>
<dbReference type="PANTHER" id="PTHR45772:SF8">
    <property type="entry name" value="HIGH-AFFINITY BRANCHED-CHAIN AMINO ACID TRANSPORT ATP-BINDING PROTEIN"/>
    <property type="match status" value="1"/>
</dbReference>
<dbReference type="GO" id="GO:0005886">
    <property type="term" value="C:plasma membrane"/>
    <property type="evidence" value="ECO:0007669"/>
    <property type="project" value="TreeGrafter"/>
</dbReference>
<evidence type="ECO:0000256" key="1">
    <source>
        <dbReference type="ARBA" id="ARBA00022448"/>
    </source>
</evidence>
<dbReference type="Pfam" id="PF00005">
    <property type="entry name" value="ABC_tran"/>
    <property type="match status" value="1"/>
</dbReference>
<dbReference type="InterPro" id="IPR051120">
    <property type="entry name" value="ABC_AA/LPS_Transport"/>
</dbReference>
<dbReference type="SUPFAM" id="SSF52540">
    <property type="entry name" value="P-loop containing nucleoside triphosphate hydrolases"/>
    <property type="match status" value="1"/>
</dbReference>
<dbReference type="EMBL" id="CZPZ01000036">
    <property type="protein sequence ID" value="CUS39831.1"/>
    <property type="molecule type" value="Genomic_DNA"/>
</dbReference>
<dbReference type="PROSITE" id="PS50893">
    <property type="entry name" value="ABC_TRANSPORTER_2"/>
    <property type="match status" value="1"/>
</dbReference>
<gene>
    <name evidence="5" type="primary">urtD</name>
    <name evidence="5" type="ORF">COMA2_90005</name>
</gene>
<keyword evidence="2" id="KW-0547">Nucleotide-binding</keyword>
<dbReference type="Proteomes" id="UP000198736">
    <property type="component" value="Unassembled WGS sequence"/>
</dbReference>